<sequence length="72" mass="8363">MITKVSKLTGDIKIRGSLDCSDHELMDFVVLRDMDQCLHQFSVGKKEVDFFSYEHWPSRDTMQCHAAQSQLK</sequence>
<accession>A0ABQ9DG24</accession>
<name>A0ABQ9DG24_9PASS</name>
<reference evidence="1" key="1">
    <citation type="submission" date="2019-10" db="EMBL/GenBank/DDBJ databases">
        <authorList>
            <person name="Soares A.E.R."/>
            <person name="Aleixo A."/>
            <person name="Schneider P."/>
            <person name="Miyaki C.Y."/>
            <person name="Schneider M.P."/>
            <person name="Mello C."/>
            <person name="Vasconcelos A.T.R."/>
        </authorList>
    </citation>
    <scope>NUCLEOTIDE SEQUENCE</scope>
    <source>
        <tissue evidence="1">Muscle</tissue>
    </source>
</reference>
<comment type="caution">
    <text evidence="1">The sequence shown here is derived from an EMBL/GenBank/DDBJ whole genome shotgun (WGS) entry which is preliminary data.</text>
</comment>
<gene>
    <name evidence="1" type="ORF">WISP_62312</name>
</gene>
<protein>
    <submittedName>
        <fullName evidence="1">Uncharacterized protein</fullName>
    </submittedName>
</protein>
<dbReference type="EMBL" id="WHWB01033727">
    <property type="protein sequence ID" value="KAJ7417864.1"/>
    <property type="molecule type" value="Genomic_DNA"/>
</dbReference>
<evidence type="ECO:0000313" key="2">
    <source>
        <dbReference type="Proteomes" id="UP001145742"/>
    </source>
</evidence>
<proteinExistence type="predicted"/>
<organism evidence="1 2">
    <name type="scientific">Willisornis vidua</name>
    <name type="common">Xingu scale-backed antbird</name>
    <dbReference type="NCBI Taxonomy" id="1566151"/>
    <lineage>
        <taxon>Eukaryota</taxon>
        <taxon>Metazoa</taxon>
        <taxon>Chordata</taxon>
        <taxon>Craniata</taxon>
        <taxon>Vertebrata</taxon>
        <taxon>Euteleostomi</taxon>
        <taxon>Archelosauria</taxon>
        <taxon>Archosauria</taxon>
        <taxon>Dinosauria</taxon>
        <taxon>Saurischia</taxon>
        <taxon>Theropoda</taxon>
        <taxon>Coelurosauria</taxon>
        <taxon>Aves</taxon>
        <taxon>Neognathae</taxon>
        <taxon>Neoaves</taxon>
        <taxon>Telluraves</taxon>
        <taxon>Australaves</taxon>
        <taxon>Passeriformes</taxon>
        <taxon>Thamnophilidae</taxon>
        <taxon>Willisornis</taxon>
    </lineage>
</organism>
<evidence type="ECO:0000313" key="1">
    <source>
        <dbReference type="EMBL" id="KAJ7417864.1"/>
    </source>
</evidence>
<keyword evidence="2" id="KW-1185">Reference proteome</keyword>
<dbReference type="Proteomes" id="UP001145742">
    <property type="component" value="Unassembled WGS sequence"/>
</dbReference>